<dbReference type="EMBL" id="HBHX01054605">
    <property type="protein sequence ID" value="CAE0134299.1"/>
    <property type="molecule type" value="Transcribed_RNA"/>
</dbReference>
<keyword evidence="1" id="KW-1133">Transmembrane helix</keyword>
<dbReference type="AlphaFoldDB" id="A0A7S3FBF9"/>
<proteinExistence type="predicted"/>
<protein>
    <submittedName>
        <fullName evidence="2">Uncharacterized protein</fullName>
    </submittedName>
</protein>
<name>A0A7S3FBF9_9EUKA</name>
<sequence>MVEGVAGVGAGVAFLEQDGLAARSTAMCVEDEAETWLLRASGQGSLDARIALARLYLSRRDGMRVVMLVAGWLRSVRLTSSKTSARNLVEMAGALGAVPAAFVFVMLGLSL</sequence>
<organism evidence="2">
    <name type="scientific">Haptolina ericina</name>
    <dbReference type="NCBI Taxonomy" id="156174"/>
    <lineage>
        <taxon>Eukaryota</taxon>
        <taxon>Haptista</taxon>
        <taxon>Haptophyta</taxon>
        <taxon>Prymnesiophyceae</taxon>
        <taxon>Prymnesiales</taxon>
        <taxon>Prymnesiaceae</taxon>
        <taxon>Haptolina</taxon>
    </lineage>
</organism>
<accession>A0A7S3FBF9</accession>
<reference evidence="2" key="1">
    <citation type="submission" date="2021-01" db="EMBL/GenBank/DDBJ databases">
        <authorList>
            <person name="Corre E."/>
            <person name="Pelletier E."/>
            <person name="Niang G."/>
            <person name="Scheremetjew M."/>
            <person name="Finn R."/>
            <person name="Kale V."/>
            <person name="Holt S."/>
            <person name="Cochrane G."/>
            <person name="Meng A."/>
            <person name="Brown T."/>
            <person name="Cohen L."/>
        </authorList>
    </citation>
    <scope>NUCLEOTIDE SEQUENCE</scope>
    <source>
        <strain evidence="2">CCMP281</strain>
    </source>
</reference>
<keyword evidence="1" id="KW-0812">Transmembrane</keyword>
<gene>
    <name evidence="2" type="ORF">HERI1096_LOCUS30120</name>
</gene>
<evidence type="ECO:0000313" key="2">
    <source>
        <dbReference type="EMBL" id="CAE0134299.1"/>
    </source>
</evidence>
<keyword evidence="1" id="KW-0472">Membrane</keyword>
<feature type="transmembrane region" description="Helical" evidence="1">
    <location>
        <begin position="88"/>
        <end position="109"/>
    </location>
</feature>
<evidence type="ECO:0000256" key="1">
    <source>
        <dbReference type="SAM" id="Phobius"/>
    </source>
</evidence>